<evidence type="ECO:0000256" key="3">
    <source>
        <dbReference type="ARBA" id="ARBA00022801"/>
    </source>
</evidence>
<dbReference type="Pfam" id="PF12867">
    <property type="entry name" value="DinB_2"/>
    <property type="match status" value="1"/>
</dbReference>
<evidence type="ECO:0000256" key="1">
    <source>
        <dbReference type="ARBA" id="ARBA00022490"/>
    </source>
</evidence>
<dbReference type="RefSeq" id="WP_123133109.1">
    <property type="nucleotide sequence ID" value="NZ_RJJE01000009.1"/>
</dbReference>
<dbReference type="NCBIfam" id="NF009807">
    <property type="entry name" value="PRK13291.1"/>
    <property type="match status" value="1"/>
</dbReference>
<evidence type="ECO:0000259" key="5">
    <source>
        <dbReference type="Pfam" id="PF12867"/>
    </source>
</evidence>
<dbReference type="EMBL" id="RJJE01000009">
    <property type="protein sequence ID" value="RNI30027.1"/>
    <property type="molecule type" value="Genomic_DNA"/>
</dbReference>
<dbReference type="Proteomes" id="UP000271010">
    <property type="component" value="Unassembled WGS sequence"/>
</dbReference>
<keyword evidence="4" id="KW-0862">Zinc</keyword>
<keyword evidence="2" id="KW-0479">Metal-binding</keyword>
<evidence type="ECO:0000313" key="7">
    <source>
        <dbReference type="Proteomes" id="UP000271010"/>
    </source>
</evidence>
<name>A0A3M9MY15_9BACT</name>
<keyword evidence="3 6" id="KW-0378">Hydrolase</keyword>
<gene>
    <name evidence="6" type="ORF">EFA69_10930</name>
</gene>
<keyword evidence="1" id="KW-0963">Cytoplasm</keyword>
<dbReference type="OrthoDB" id="9796039at2"/>
<protein>
    <submittedName>
        <fullName evidence="6">Putative metal-dependent hydrolase</fullName>
    </submittedName>
</protein>
<dbReference type="InterPro" id="IPR034660">
    <property type="entry name" value="DinB/YfiT-like"/>
</dbReference>
<organism evidence="6 7">
    <name type="scientific">Rufibacter immobilis</name>
    <dbReference type="NCBI Taxonomy" id="1348778"/>
    <lineage>
        <taxon>Bacteria</taxon>
        <taxon>Pseudomonadati</taxon>
        <taxon>Bacteroidota</taxon>
        <taxon>Cytophagia</taxon>
        <taxon>Cytophagales</taxon>
        <taxon>Hymenobacteraceae</taxon>
        <taxon>Rufibacter</taxon>
    </lineage>
</organism>
<accession>A0A3M9MY15</accession>
<dbReference type="SUPFAM" id="SSF109854">
    <property type="entry name" value="DinB/YfiT-like putative metalloenzymes"/>
    <property type="match status" value="1"/>
</dbReference>
<reference evidence="6 7" key="1">
    <citation type="submission" date="2018-11" db="EMBL/GenBank/DDBJ databases">
        <title>Rufibacter latericius sp. nov., isolated from water in Baiyang Lake.</title>
        <authorList>
            <person name="Yang Y."/>
        </authorList>
    </citation>
    <scope>NUCLEOTIDE SEQUENCE [LARGE SCALE GENOMIC DNA]</scope>
    <source>
        <strain evidence="6 7">MCC P1</strain>
    </source>
</reference>
<dbReference type="InterPro" id="IPR024775">
    <property type="entry name" value="DinB-like"/>
</dbReference>
<evidence type="ECO:0000313" key="6">
    <source>
        <dbReference type="EMBL" id="RNI30027.1"/>
    </source>
</evidence>
<dbReference type="InterPro" id="IPR023774">
    <property type="entry name" value="Put_metal_dep_hydrolase_YfiT"/>
</dbReference>
<evidence type="ECO:0000256" key="2">
    <source>
        <dbReference type="ARBA" id="ARBA00022723"/>
    </source>
</evidence>
<feature type="domain" description="DinB-like" evidence="5">
    <location>
        <begin position="35"/>
        <end position="172"/>
    </location>
</feature>
<dbReference type="GO" id="GO:0046872">
    <property type="term" value="F:metal ion binding"/>
    <property type="evidence" value="ECO:0007669"/>
    <property type="project" value="UniProtKB-KW"/>
</dbReference>
<dbReference type="GO" id="GO:0016787">
    <property type="term" value="F:hydrolase activity"/>
    <property type="evidence" value="ECO:0007669"/>
    <property type="project" value="UniProtKB-KW"/>
</dbReference>
<proteinExistence type="inferred from homology"/>
<dbReference type="HAMAP" id="MF_01256">
    <property type="entry name" value="YfiT_hydrol"/>
    <property type="match status" value="1"/>
</dbReference>
<dbReference type="Gene3D" id="1.20.120.450">
    <property type="entry name" value="dinb family like domain"/>
    <property type="match status" value="1"/>
</dbReference>
<evidence type="ECO:0000256" key="4">
    <source>
        <dbReference type="ARBA" id="ARBA00022833"/>
    </source>
</evidence>
<dbReference type="AlphaFoldDB" id="A0A3M9MY15"/>
<keyword evidence="7" id="KW-1185">Reference proteome</keyword>
<sequence>METSTLPLEKLRYPIGRYEAPALYRSAFVKQALTALEELPGLLRAAVSPLSEEQLDTPYRPGGWTLRQVVHHLADSHMNSYAHFRLALTEDRPSIKAYEESSWAYLQDARWADPELSLQMLDALHQRWLILLRSLTMEEWHRTYLHPQHGEVYLFQAVGMYAWHGLHHVGHITSTKERMEW</sequence>
<comment type="caution">
    <text evidence="6">The sequence shown here is derived from an EMBL/GenBank/DDBJ whole genome shotgun (WGS) entry which is preliminary data.</text>
</comment>